<dbReference type="PANTHER" id="PTHR42760">
    <property type="entry name" value="SHORT-CHAIN DEHYDROGENASES/REDUCTASES FAMILY MEMBER"/>
    <property type="match status" value="1"/>
</dbReference>
<evidence type="ECO:0000313" key="8">
    <source>
        <dbReference type="Proteomes" id="UP001174909"/>
    </source>
</evidence>
<evidence type="ECO:0000256" key="2">
    <source>
        <dbReference type="ARBA" id="ARBA00006484"/>
    </source>
</evidence>
<dbReference type="AlphaFoldDB" id="A0AA35RZX0"/>
<evidence type="ECO:0000256" key="5">
    <source>
        <dbReference type="ARBA" id="ARBA00041707"/>
    </source>
</evidence>
<evidence type="ECO:0000256" key="6">
    <source>
        <dbReference type="SAM" id="MobiDB-lite"/>
    </source>
</evidence>
<dbReference type="Gene3D" id="3.40.50.720">
    <property type="entry name" value="NAD(P)-binding Rossmann-like Domain"/>
    <property type="match status" value="1"/>
</dbReference>
<dbReference type="Proteomes" id="UP001174909">
    <property type="component" value="Unassembled WGS sequence"/>
</dbReference>
<name>A0AA35RZX0_GEOBA</name>
<keyword evidence="8" id="KW-1185">Reference proteome</keyword>
<dbReference type="InterPro" id="IPR002347">
    <property type="entry name" value="SDR_fam"/>
</dbReference>
<feature type="region of interest" description="Disordered" evidence="6">
    <location>
        <begin position="148"/>
        <end position="176"/>
    </location>
</feature>
<accession>A0AA35RZX0</accession>
<evidence type="ECO:0000256" key="1">
    <source>
        <dbReference type="ARBA" id="ARBA00005194"/>
    </source>
</evidence>
<reference evidence="7" key="1">
    <citation type="submission" date="2023-03" db="EMBL/GenBank/DDBJ databases">
        <authorList>
            <person name="Steffen K."/>
            <person name="Cardenas P."/>
        </authorList>
    </citation>
    <scope>NUCLEOTIDE SEQUENCE</scope>
</reference>
<dbReference type="PRINTS" id="PR00081">
    <property type="entry name" value="GDHRDH"/>
</dbReference>
<proteinExistence type="inferred from homology"/>
<organism evidence="7 8">
    <name type="scientific">Geodia barretti</name>
    <name type="common">Barrett's horny sponge</name>
    <dbReference type="NCBI Taxonomy" id="519541"/>
    <lineage>
        <taxon>Eukaryota</taxon>
        <taxon>Metazoa</taxon>
        <taxon>Porifera</taxon>
        <taxon>Demospongiae</taxon>
        <taxon>Heteroscleromorpha</taxon>
        <taxon>Tetractinellida</taxon>
        <taxon>Astrophorina</taxon>
        <taxon>Geodiidae</taxon>
        <taxon>Geodia</taxon>
    </lineage>
</organism>
<comment type="caution">
    <text evidence="7">The sequence shown here is derived from an EMBL/GenBank/DDBJ whole genome shotgun (WGS) entry which is preliminary data.</text>
</comment>
<dbReference type="PANTHER" id="PTHR42760:SF133">
    <property type="entry name" value="3-OXOACYL-[ACYL-CARRIER-PROTEIN] REDUCTASE"/>
    <property type="match status" value="1"/>
</dbReference>
<comment type="similarity">
    <text evidence="2">Belongs to the short-chain dehydrogenases/reductases (SDR) family.</text>
</comment>
<keyword evidence="3" id="KW-0560">Oxidoreductase</keyword>
<dbReference type="GO" id="GO:0016616">
    <property type="term" value="F:oxidoreductase activity, acting on the CH-OH group of donors, NAD or NADP as acceptor"/>
    <property type="evidence" value="ECO:0007669"/>
    <property type="project" value="TreeGrafter"/>
</dbReference>
<dbReference type="EMBL" id="CASHTH010001846">
    <property type="protein sequence ID" value="CAI8020759.1"/>
    <property type="molecule type" value="Genomic_DNA"/>
</dbReference>
<evidence type="ECO:0000256" key="4">
    <source>
        <dbReference type="ARBA" id="ARBA00041580"/>
    </source>
</evidence>
<comment type="pathway">
    <text evidence="1">Lipid metabolism; fatty acid biosynthesis.</text>
</comment>
<evidence type="ECO:0000313" key="7">
    <source>
        <dbReference type="EMBL" id="CAI8020759.1"/>
    </source>
</evidence>
<dbReference type="InterPro" id="IPR036291">
    <property type="entry name" value="NAD(P)-bd_dom_sf"/>
</dbReference>
<sequence length="200" mass="21304">MFPTQPRWTGWLRRPWNGSGGSISWSTMPGSAPWFPGTGPPLESWNRMLSVNLTSAFLCSKAVLPHMKKRKFGRLVHISSVGAFVGSITGHVGYGVSKAGVIALSKYLAKQFASDGILSNAIAPGSIDTPLAEAFGEENRQRLRRAVAGEAPGDPSGNRRGGPVPGGSPFRLHDRGDHACERRLAADLTSARRAAESVEG</sequence>
<evidence type="ECO:0000256" key="3">
    <source>
        <dbReference type="ARBA" id="ARBA00023002"/>
    </source>
</evidence>
<gene>
    <name evidence="7" type="ORF">GBAR_LOCUS12387</name>
</gene>
<dbReference type="PRINTS" id="PR00080">
    <property type="entry name" value="SDRFAMILY"/>
</dbReference>
<dbReference type="Pfam" id="PF13561">
    <property type="entry name" value="adh_short_C2"/>
    <property type="match status" value="1"/>
</dbReference>
<dbReference type="SUPFAM" id="SSF51735">
    <property type="entry name" value="NAD(P)-binding Rossmann-fold domains"/>
    <property type="match status" value="1"/>
</dbReference>
<dbReference type="CDD" id="cd05233">
    <property type="entry name" value="SDR_c"/>
    <property type="match status" value="1"/>
</dbReference>
<protein>
    <recommendedName>
        <fullName evidence="5">3-ketoacyl-[acyl-carrier-protein] reductase beta subunit</fullName>
    </recommendedName>
    <alternativeName>
        <fullName evidence="4">Quinone reductase CBR4</fullName>
    </alternativeName>
</protein>